<comment type="caution">
    <text evidence="2">The sequence shown here is derived from an EMBL/GenBank/DDBJ whole genome shotgun (WGS) entry which is preliminary data.</text>
</comment>
<protein>
    <recommendedName>
        <fullName evidence="1">Glucosamine inositolphosphorylceramide transferase 1 N-terminal domain-containing protein</fullName>
    </recommendedName>
</protein>
<keyword evidence="3" id="KW-1185">Reference proteome</keyword>
<sequence>MTEASEDTTRNQARRGVAARLRDALRYRGFRQNWNVGVMARPVADVAGLNGAAAQREALAAVWWMEEERGLFRADPFPLPAFDGGLDIYFEQLRWDEMRGTIERVCFRDGSFGPVAPYLSEAHHLSYPYTLQGEGKALVLPEQAEARLVAALDPQDAGIRKTVISGEPLLDSSILRYGGRYWLFATRLDEGENETLHLFHAEGLDGPWTPHPGNPVKRDARAARPAGHFFRHGNDWFRPAQNCSRYYGESIVINRIAQLDGEGFSEEAVSEIRSPPGWRYADGLHTISHCGDTTVIDAARLESKFAAFLDPLARFVRPPDQAKL</sequence>
<dbReference type="Gene3D" id="2.115.10.20">
    <property type="entry name" value="Glycosyl hydrolase domain, family 43"/>
    <property type="match status" value="1"/>
</dbReference>
<gene>
    <name evidence="2" type="ORF">GRI38_05455</name>
</gene>
<evidence type="ECO:0000313" key="3">
    <source>
        <dbReference type="Proteomes" id="UP000433104"/>
    </source>
</evidence>
<proteinExistence type="predicted"/>
<name>A0A844ZDZ9_9SPHN</name>
<feature type="domain" description="Glucosamine inositolphosphorylceramide transferase 1 N-terminal" evidence="1">
    <location>
        <begin position="84"/>
        <end position="270"/>
    </location>
</feature>
<dbReference type="AlphaFoldDB" id="A0A844ZDZ9"/>
<accession>A0A844ZDZ9</accession>
<dbReference type="InterPro" id="IPR056442">
    <property type="entry name" value="GINT1_N"/>
</dbReference>
<dbReference type="EMBL" id="WTYW01000001">
    <property type="protein sequence ID" value="MXO85472.1"/>
    <property type="molecule type" value="Genomic_DNA"/>
</dbReference>
<reference evidence="2 3" key="1">
    <citation type="submission" date="2019-12" db="EMBL/GenBank/DDBJ databases">
        <title>Genomic-based taxomic classification of the family Erythrobacteraceae.</title>
        <authorList>
            <person name="Xu L."/>
        </authorList>
    </citation>
    <scope>NUCLEOTIDE SEQUENCE [LARGE SCALE GENOMIC DNA]</scope>
    <source>
        <strain evidence="2 3">MCCC 1A09962</strain>
    </source>
</reference>
<evidence type="ECO:0000259" key="1">
    <source>
        <dbReference type="Pfam" id="PF24793"/>
    </source>
</evidence>
<organism evidence="2 3">
    <name type="scientific">Parapontixanthobacter aurantiacus</name>
    <dbReference type="NCBI Taxonomy" id="1463599"/>
    <lineage>
        <taxon>Bacteria</taxon>
        <taxon>Pseudomonadati</taxon>
        <taxon>Pseudomonadota</taxon>
        <taxon>Alphaproteobacteria</taxon>
        <taxon>Sphingomonadales</taxon>
        <taxon>Erythrobacteraceae</taxon>
        <taxon>Parapontixanthobacter</taxon>
    </lineage>
</organism>
<dbReference type="Proteomes" id="UP000433104">
    <property type="component" value="Unassembled WGS sequence"/>
</dbReference>
<evidence type="ECO:0000313" key="2">
    <source>
        <dbReference type="EMBL" id="MXO85472.1"/>
    </source>
</evidence>
<dbReference type="InterPro" id="IPR023296">
    <property type="entry name" value="Glyco_hydro_beta-prop_sf"/>
</dbReference>
<dbReference type="OrthoDB" id="3771157at2"/>
<dbReference type="RefSeq" id="WP_160681875.1">
    <property type="nucleotide sequence ID" value="NZ_WTYW01000001.1"/>
</dbReference>
<dbReference type="SUPFAM" id="SSF75005">
    <property type="entry name" value="Arabinanase/levansucrase/invertase"/>
    <property type="match status" value="1"/>
</dbReference>
<dbReference type="Pfam" id="PF24793">
    <property type="entry name" value="GINT1_N"/>
    <property type="match status" value="1"/>
</dbReference>